<feature type="non-terminal residue" evidence="1">
    <location>
        <position position="1"/>
    </location>
</feature>
<evidence type="ECO:0000313" key="2">
    <source>
        <dbReference type="Proteomes" id="UP001143391"/>
    </source>
</evidence>
<evidence type="ECO:0000313" key="1">
    <source>
        <dbReference type="EMBL" id="MDF0752886.1"/>
    </source>
</evidence>
<proteinExistence type="predicted"/>
<reference evidence="1" key="1">
    <citation type="submission" date="2022-07" db="EMBL/GenBank/DDBJ databases">
        <title>Marinobacter iranensis a new bacterium isolate from a hipersaline lake in Iran.</title>
        <authorList>
            <person name="Mohammad A.M.A."/>
            <person name="Cristina S.-P."/>
            <person name="Antonio V."/>
        </authorList>
    </citation>
    <scope>NUCLEOTIDE SEQUENCE</scope>
    <source>
        <strain evidence="1">71-i</strain>
    </source>
</reference>
<gene>
    <name evidence="1" type="ORF">NLU14_21920</name>
</gene>
<dbReference type="RefSeq" id="WP_275710600.1">
    <property type="nucleotide sequence ID" value="NZ_JANCMW010000180.1"/>
</dbReference>
<comment type="caution">
    <text evidence="1">The sequence shown here is derived from an EMBL/GenBank/DDBJ whole genome shotgun (WGS) entry which is preliminary data.</text>
</comment>
<sequence>PARPSSSEVRRHLWRAFDADYALYTNRTDGTLTVHYAAVEGARERLAALVDAENTAGSGLRWRAREDRGHLVLEVTGPAEQVDGLALG</sequence>
<accession>A0ABT5YGR4</accession>
<dbReference type="EMBL" id="JANCMW010000180">
    <property type="protein sequence ID" value="MDF0752886.1"/>
    <property type="molecule type" value="Genomic_DNA"/>
</dbReference>
<keyword evidence="2" id="KW-1185">Reference proteome</keyword>
<dbReference type="Proteomes" id="UP001143391">
    <property type="component" value="Unassembled WGS sequence"/>
</dbReference>
<organism evidence="1 2">
    <name type="scientific">Marinobacter iranensis</name>
    <dbReference type="NCBI Taxonomy" id="2962607"/>
    <lineage>
        <taxon>Bacteria</taxon>
        <taxon>Pseudomonadati</taxon>
        <taxon>Pseudomonadota</taxon>
        <taxon>Gammaproteobacteria</taxon>
        <taxon>Pseudomonadales</taxon>
        <taxon>Marinobacteraceae</taxon>
        <taxon>Marinobacter</taxon>
    </lineage>
</organism>
<protein>
    <submittedName>
        <fullName evidence="1">Uncharacterized protein</fullName>
    </submittedName>
</protein>
<name>A0ABT5YGR4_9GAMM</name>